<dbReference type="InterPro" id="IPR050093">
    <property type="entry name" value="ABC_SmlMolc_Importer"/>
</dbReference>
<dbReference type="EMBL" id="SNYW01000006">
    <property type="protein sequence ID" value="TDQ84087.1"/>
    <property type="molecule type" value="Genomic_DNA"/>
</dbReference>
<organism evidence="5 6">
    <name type="scientific">Dongia mobilis</name>
    <dbReference type="NCBI Taxonomy" id="578943"/>
    <lineage>
        <taxon>Bacteria</taxon>
        <taxon>Pseudomonadati</taxon>
        <taxon>Pseudomonadota</taxon>
        <taxon>Alphaproteobacteria</taxon>
        <taxon>Rhodospirillales</taxon>
        <taxon>Dongiaceae</taxon>
        <taxon>Dongia</taxon>
    </lineage>
</organism>
<keyword evidence="3 5" id="KW-0067">ATP-binding</keyword>
<dbReference type="InterPro" id="IPR027417">
    <property type="entry name" value="P-loop_NTPase"/>
</dbReference>
<dbReference type="InterPro" id="IPR017871">
    <property type="entry name" value="ABC_transporter-like_CS"/>
</dbReference>
<evidence type="ECO:0000313" key="5">
    <source>
        <dbReference type="EMBL" id="TDQ84087.1"/>
    </source>
</evidence>
<keyword evidence="1" id="KW-0813">Transport</keyword>
<keyword evidence="2" id="KW-0547">Nucleotide-binding</keyword>
<reference evidence="5 6" key="1">
    <citation type="submission" date="2019-03" db="EMBL/GenBank/DDBJ databases">
        <title>Genomic Encyclopedia of Type Strains, Phase III (KMG-III): the genomes of soil and plant-associated and newly described type strains.</title>
        <authorList>
            <person name="Whitman W."/>
        </authorList>
    </citation>
    <scope>NUCLEOTIDE SEQUENCE [LARGE SCALE GENOMIC DNA]</scope>
    <source>
        <strain evidence="5 6">CGMCC 1.7660</strain>
    </source>
</reference>
<dbReference type="SMART" id="SM00382">
    <property type="entry name" value="AAA"/>
    <property type="match status" value="1"/>
</dbReference>
<dbReference type="InterPro" id="IPR003439">
    <property type="entry name" value="ABC_transporter-like_ATP-bd"/>
</dbReference>
<evidence type="ECO:0000256" key="3">
    <source>
        <dbReference type="ARBA" id="ARBA00022840"/>
    </source>
</evidence>
<feature type="domain" description="ABC transporter" evidence="4">
    <location>
        <begin position="6"/>
        <end position="235"/>
    </location>
</feature>
<dbReference type="GO" id="GO:0005524">
    <property type="term" value="F:ATP binding"/>
    <property type="evidence" value="ECO:0007669"/>
    <property type="project" value="UniProtKB-KW"/>
</dbReference>
<dbReference type="SUPFAM" id="SSF52540">
    <property type="entry name" value="P-loop containing nucleoside triphosphate hydrolases"/>
    <property type="match status" value="1"/>
</dbReference>
<comment type="caution">
    <text evidence="5">The sequence shown here is derived from an EMBL/GenBank/DDBJ whole genome shotgun (WGS) entry which is preliminary data.</text>
</comment>
<dbReference type="PROSITE" id="PS00211">
    <property type="entry name" value="ABC_TRANSPORTER_1"/>
    <property type="match status" value="1"/>
</dbReference>
<proteinExistence type="predicted"/>
<dbReference type="Proteomes" id="UP000295783">
    <property type="component" value="Unassembled WGS sequence"/>
</dbReference>
<name>A0A4R6WWM6_9PROT</name>
<dbReference type="GO" id="GO:0016887">
    <property type="term" value="F:ATP hydrolysis activity"/>
    <property type="evidence" value="ECO:0007669"/>
    <property type="project" value="InterPro"/>
</dbReference>
<dbReference type="Pfam" id="PF00005">
    <property type="entry name" value="ABC_tran"/>
    <property type="match status" value="1"/>
</dbReference>
<evidence type="ECO:0000256" key="1">
    <source>
        <dbReference type="ARBA" id="ARBA00022448"/>
    </source>
</evidence>
<accession>A0A4R6WWM6</accession>
<dbReference type="PANTHER" id="PTHR42781:SF4">
    <property type="entry name" value="SPERMIDINE_PUTRESCINE IMPORT ATP-BINDING PROTEIN POTA"/>
    <property type="match status" value="1"/>
</dbReference>
<evidence type="ECO:0000259" key="4">
    <source>
        <dbReference type="PROSITE" id="PS50893"/>
    </source>
</evidence>
<sequence>MPMAGEEGSNLMLVGIDIRLKGRCLITLSAEIAAGEVLTVMGPSGSGKSTLLAYIGGFIDPVFTAMGEVRIAGRNLAELPPEDRHAGILFQDPLLFPHMSVGANVAFAVPAAISRRAERRRIATQALGDVGLADFFDRDPDTLSGGQKARVALARVLVSQPRLLLLDEPFSKLDAPLRSQMRQLVFARAREAALPVILVTHDEADAAAAGGILHRLGDGGDNDPAATGYRIWQSAV</sequence>
<evidence type="ECO:0000256" key="2">
    <source>
        <dbReference type="ARBA" id="ARBA00022741"/>
    </source>
</evidence>
<dbReference type="Gene3D" id="3.40.50.300">
    <property type="entry name" value="P-loop containing nucleotide triphosphate hydrolases"/>
    <property type="match status" value="1"/>
</dbReference>
<protein>
    <submittedName>
        <fullName evidence="5">Putative thiamine transport system ATP-binding protein</fullName>
    </submittedName>
</protein>
<dbReference type="AlphaFoldDB" id="A0A4R6WWM6"/>
<dbReference type="PANTHER" id="PTHR42781">
    <property type="entry name" value="SPERMIDINE/PUTRESCINE IMPORT ATP-BINDING PROTEIN POTA"/>
    <property type="match status" value="1"/>
</dbReference>
<evidence type="ECO:0000313" key="6">
    <source>
        <dbReference type="Proteomes" id="UP000295783"/>
    </source>
</evidence>
<gene>
    <name evidence="5" type="ORF">A8950_0634</name>
</gene>
<keyword evidence="6" id="KW-1185">Reference proteome</keyword>
<dbReference type="InterPro" id="IPR003593">
    <property type="entry name" value="AAA+_ATPase"/>
</dbReference>
<dbReference type="PROSITE" id="PS50893">
    <property type="entry name" value="ABC_TRANSPORTER_2"/>
    <property type="match status" value="1"/>
</dbReference>